<dbReference type="InterPro" id="IPR051013">
    <property type="entry name" value="MBL_superfamily_lactonases"/>
</dbReference>
<keyword evidence="8" id="KW-1185">Reference proteome</keyword>
<sequence length="264" mass="28905">MAADQWEIVVVRHGTRHARRSDVYMNYGFYGEADDDFTVDYYLWVLRNGEQIIHVDTGYSQAGAAKRGRTVLIDPLEALRRLGASAESGNPLVVTHAHYDHIGNVAAFANSPIYMSGAELEFWTSDIATRPLFSHYGDQDEIADLLAAEHEGRLVAFSGRLELSPGVELIEIGGHTPGELVVSVQTRAGEIILAGDAAHFREELDRDMLFQSMADVPQSYRALDWLRSQTDACIITGHDAGELDRFTPLDGALAGHAAVAGRAP</sequence>
<dbReference type="PANTHER" id="PTHR42978">
    <property type="entry name" value="QUORUM-QUENCHING LACTONASE YTNP-RELATED-RELATED"/>
    <property type="match status" value="1"/>
</dbReference>
<dbReference type="Proteomes" id="UP000668403">
    <property type="component" value="Unassembled WGS sequence"/>
</dbReference>
<name>A0A939TJE7_9MICO</name>
<dbReference type="Pfam" id="PF00753">
    <property type="entry name" value="Lactamase_B"/>
    <property type="match status" value="1"/>
</dbReference>
<dbReference type="SMART" id="SM00849">
    <property type="entry name" value="Lactamase_B"/>
    <property type="match status" value="1"/>
</dbReference>
<comment type="similarity">
    <text evidence="2">Belongs to the metallo-beta-lactamase superfamily.</text>
</comment>
<dbReference type="InterPro" id="IPR001279">
    <property type="entry name" value="Metallo-B-lactamas"/>
</dbReference>
<comment type="caution">
    <text evidence="7">The sequence shown here is derived from an EMBL/GenBank/DDBJ whole genome shotgun (WGS) entry which is preliminary data.</text>
</comment>
<organism evidence="7 8">
    <name type="scientific">Leucobacter tardus</name>
    <dbReference type="NCBI Taxonomy" id="501483"/>
    <lineage>
        <taxon>Bacteria</taxon>
        <taxon>Bacillati</taxon>
        <taxon>Actinomycetota</taxon>
        <taxon>Actinomycetes</taxon>
        <taxon>Micrococcales</taxon>
        <taxon>Microbacteriaceae</taxon>
        <taxon>Leucobacter</taxon>
    </lineage>
</organism>
<keyword evidence="5" id="KW-0862">Zinc</keyword>
<keyword evidence="4" id="KW-0378">Hydrolase</keyword>
<dbReference type="Gene3D" id="3.60.15.10">
    <property type="entry name" value="Ribonuclease Z/Hydroxyacylglutathione hydrolase-like"/>
    <property type="match status" value="1"/>
</dbReference>
<dbReference type="InterPro" id="IPR036866">
    <property type="entry name" value="RibonucZ/Hydroxyglut_hydro"/>
</dbReference>
<keyword evidence="3" id="KW-0479">Metal-binding</keyword>
<proteinExistence type="inferred from homology"/>
<evidence type="ECO:0000256" key="3">
    <source>
        <dbReference type="ARBA" id="ARBA00022723"/>
    </source>
</evidence>
<evidence type="ECO:0000256" key="4">
    <source>
        <dbReference type="ARBA" id="ARBA00022801"/>
    </source>
</evidence>
<dbReference type="PANTHER" id="PTHR42978:SF7">
    <property type="entry name" value="METALLO-HYDROLASE RV2300C-RELATED"/>
    <property type="match status" value="1"/>
</dbReference>
<protein>
    <submittedName>
        <fullName evidence="7">N-acyl homoserine lactonase family protein</fullName>
    </submittedName>
</protein>
<evidence type="ECO:0000256" key="2">
    <source>
        <dbReference type="ARBA" id="ARBA00007749"/>
    </source>
</evidence>
<comment type="cofactor">
    <cofactor evidence="1">
        <name>Zn(2+)</name>
        <dbReference type="ChEBI" id="CHEBI:29105"/>
    </cofactor>
</comment>
<feature type="domain" description="Metallo-beta-lactamase" evidence="6">
    <location>
        <begin position="59"/>
        <end position="238"/>
    </location>
</feature>
<evidence type="ECO:0000256" key="5">
    <source>
        <dbReference type="ARBA" id="ARBA00022833"/>
    </source>
</evidence>
<dbReference type="GO" id="GO:0016787">
    <property type="term" value="F:hydrolase activity"/>
    <property type="evidence" value="ECO:0007669"/>
    <property type="project" value="UniProtKB-KW"/>
</dbReference>
<accession>A0A939TJE7</accession>
<gene>
    <name evidence="7" type="ORF">J4H85_03985</name>
</gene>
<dbReference type="RefSeq" id="WP_208237018.1">
    <property type="nucleotide sequence ID" value="NZ_BAAAQU010000001.1"/>
</dbReference>
<dbReference type="CDD" id="cd07729">
    <property type="entry name" value="AHL_lactonase_MBL-fold"/>
    <property type="match status" value="1"/>
</dbReference>
<evidence type="ECO:0000259" key="6">
    <source>
        <dbReference type="SMART" id="SM00849"/>
    </source>
</evidence>
<evidence type="ECO:0000313" key="8">
    <source>
        <dbReference type="Proteomes" id="UP000668403"/>
    </source>
</evidence>
<dbReference type="SUPFAM" id="SSF56281">
    <property type="entry name" value="Metallo-hydrolase/oxidoreductase"/>
    <property type="match status" value="1"/>
</dbReference>
<dbReference type="EMBL" id="JAGFBF010000001">
    <property type="protein sequence ID" value="MBO2989156.1"/>
    <property type="molecule type" value="Genomic_DNA"/>
</dbReference>
<dbReference type="GO" id="GO:0046872">
    <property type="term" value="F:metal ion binding"/>
    <property type="evidence" value="ECO:0007669"/>
    <property type="project" value="UniProtKB-KW"/>
</dbReference>
<dbReference type="AlphaFoldDB" id="A0A939TJE7"/>
<reference evidence="7" key="1">
    <citation type="submission" date="2021-03" db="EMBL/GenBank/DDBJ databases">
        <title>Leucobacter chromiisoli sp. nov., isolated from chromium-containing soil of chemical plant.</title>
        <authorList>
            <person name="Xu Z."/>
        </authorList>
    </citation>
    <scope>NUCLEOTIDE SEQUENCE</scope>
    <source>
        <strain evidence="7">K 70/01</strain>
    </source>
</reference>
<evidence type="ECO:0000313" key="7">
    <source>
        <dbReference type="EMBL" id="MBO2989156.1"/>
    </source>
</evidence>
<evidence type="ECO:0000256" key="1">
    <source>
        <dbReference type="ARBA" id="ARBA00001947"/>
    </source>
</evidence>